<comment type="caution">
    <text evidence="3">The sequence shown here is derived from an EMBL/GenBank/DDBJ whole genome shotgun (WGS) entry which is preliminary data.</text>
</comment>
<dbReference type="PANTHER" id="PTHR43000">
    <property type="entry name" value="DTDP-D-GLUCOSE 4,6-DEHYDRATASE-RELATED"/>
    <property type="match status" value="1"/>
</dbReference>
<evidence type="ECO:0000259" key="2">
    <source>
        <dbReference type="Pfam" id="PF01370"/>
    </source>
</evidence>
<evidence type="ECO:0000313" key="3">
    <source>
        <dbReference type="EMBL" id="OGF68199.1"/>
    </source>
</evidence>
<dbReference type="InterPro" id="IPR001509">
    <property type="entry name" value="Epimerase_deHydtase"/>
</dbReference>
<dbReference type="EMBL" id="MFGW01000010">
    <property type="protein sequence ID" value="OGF68199.1"/>
    <property type="molecule type" value="Genomic_DNA"/>
</dbReference>
<feature type="domain" description="NAD-dependent epimerase/dehydratase" evidence="2">
    <location>
        <begin position="3"/>
        <end position="222"/>
    </location>
</feature>
<evidence type="ECO:0000256" key="1">
    <source>
        <dbReference type="ARBA" id="ARBA00007637"/>
    </source>
</evidence>
<protein>
    <recommendedName>
        <fullName evidence="2">NAD-dependent epimerase/dehydratase domain-containing protein</fullName>
    </recommendedName>
</protein>
<dbReference type="AlphaFoldDB" id="A0A1F5VXN8"/>
<dbReference type="Pfam" id="PF01370">
    <property type="entry name" value="Epimerase"/>
    <property type="match status" value="1"/>
</dbReference>
<proteinExistence type="inferred from homology"/>
<dbReference type="STRING" id="1817863.A2Y62_05410"/>
<dbReference type="InterPro" id="IPR036291">
    <property type="entry name" value="NAD(P)-bd_dom_sf"/>
</dbReference>
<gene>
    <name evidence="3" type="ORF">A2Y62_05410</name>
</gene>
<dbReference type="SUPFAM" id="SSF51735">
    <property type="entry name" value="NAD(P)-binding Rossmann-fold domains"/>
    <property type="match status" value="1"/>
</dbReference>
<dbReference type="Proteomes" id="UP000178943">
    <property type="component" value="Unassembled WGS sequence"/>
</dbReference>
<organism evidence="3 4">
    <name type="scientific">Candidatus Fischerbacteria bacterium RBG_13_37_8</name>
    <dbReference type="NCBI Taxonomy" id="1817863"/>
    <lineage>
        <taxon>Bacteria</taxon>
        <taxon>Candidatus Fischeribacteriota</taxon>
    </lineage>
</organism>
<sequence length="324" mass="36319">MKILITGAGGFIGGHVAEKLAAMNYSVTAFSRQIPLFLADKNVEIISGDICRSADIKKAMEGADAIIHAAAMLAARSYDKEMIFKINYEATAQIMSYAEKIGVSKIVHISTGGVLGNIEHPPVDETAPYKPEDLYEESKMLAEKEVLDYAKKGLHAVVVRPTWSYGERDKRVFKLIKAIKERKMFKIGRCQNLQHPVYISDLVHGILLALEKGKKGSVYFIGGSELVTTDTVIDTIARLLSVKLFPFRFPLGVMKLIASIFDKVYKKYNKEAPFSEAKLGFFIKNRAFSINKAQTELGYNPEIHFEPGMAKTIEWYITQKWLIK</sequence>
<reference evidence="3 4" key="1">
    <citation type="journal article" date="2016" name="Nat. Commun.">
        <title>Thousands of microbial genomes shed light on interconnected biogeochemical processes in an aquifer system.</title>
        <authorList>
            <person name="Anantharaman K."/>
            <person name="Brown C.T."/>
            <person name="Hug L.A."/>
            <person name="Sharon I."/>
            <person name="Castelle C.J."/>
            <person name="Probst A.J."/>
            <person name="Thomas B.C."/>
            <person name="Singh A."/>
            <person name="Wilkins M.J."/>
            <person name="Karaoz U."/>
            <person name="Brodie E.L."/>
            <person name="Williams K.H."/>
            <person name="Hubbard S.S."/>
            <person name="Banfield J.F."/>
        </authorList>
    </citation>
    <scope>NUCLEOTIDE SEQUENCE [LARGE SCALE GENOMIC DNA]</scope>
</reference>
<dbReference type="Gene3D" id="3.40.50.720">
    <property type="entry name" value="NAD(P)-binding Rossmann-like Domain"/>
    <property type="match status" value="1"/>
</dbReference>
<accession>A0A1F5VXN8</accession>
<comment type="similarity">
    <text evidence="1">Belongs to the NAD(P)-dependent epimerase/dehydratase family.</text>
</comment>
<name>A0A1F5VXN8_9BACT</name>
<evidence type="ECO:0000313" key="4">
    <source>
        <dbReference type="Proteomes" id="UP000178943"/>
    </source>
</evidence>